<reference evidence="1 2" key="1">
    <citation type="submission" date="2019-10" db="EMBL/GenBank/DDBJ databases">
        <title>Common occurrence of Belerina virus, a novel paramyxovirus found in Belgian hedgehogs.</title>
        <authorList>
            <person name="Vanmechelen B."/>
            <person name="Vergote V."/>
            <person name="Merino M."/>
            <person name="Maes P."/>
        </authorList>
    </citation>
    <scope>NUCLEOTIDE SEQUENCE [LARGE SCALE GENOMIC DNA]</scope>
    <source>
        <strain evidence="1">HH114</strain>
    </source>
</reference>
<keyword evidence="2" id="KW-1185">Reference proteome</keyword>
<protein>
    <submittedName>
        <fullName evidence="1">Accessory protein</fullName>
    </submittedName>
</protein>
<dbReference type="EMBL" id="MN561699">
    <property type="protein sequence ID" value="QKZ93214.1"/>
    <property type="molecule type" value="Viral_cRNA"/>
</dbReference>
<dbReference type="GeneID" id="80539980"/>
<gene>
    <name evidence="1" type="primary">C</name>
</gene>
<evidence type="ECO:0000313" key="2">
    <source>
        <dbReference type="Proteomes" id="UP001317325"/>
    </source>
</evidence>
<dbReference type="Pfam" id="PF16821">
    <property type="entry name" value="C_Hendra"/>
    <property type="match status" value="1"/>
</dbReference>
<dbReference type="Proteomes" id="UP001317325">
    <property type="component" value="Segment"/>
</dbReference>
<name>A0A7D5HQS4_9MONO</name>
<sequence length="174" mass="19936">MVSRLLSFFRKSRRSQHQPTAGLLLGGPNPEKELRLGRNTCRVVMNSSLDQQTQLRLYRMLRKEVANTILQEIKKLEEQELRRGIHPPSQFPTEIDKVGMLKIIMMNVKETGLPINRPITDLLAMGVLTQREVLNLRSATLMALESFTLLRDWMRNVGLLFLTEDELLGLVEAA</sequence>
<evidence type="ECO:0000313" key="1">
    <source>
        <dbReference type="EMBL" id="QKZ93214.1"/>
    </source>
</evidence>
<organism evidence="1 2">
    <name type="scientific">Belerina virus</name>
    <dbReference type="NCBI Taxonomy" id="2748342"/>
    <lineage>
        <taxon>Viruses</taxon>
        <taxon>Riboviria</taxon>
        <taxon>Orthornavirae</taxon>
        <taxon>Negarnaviricota</taxon>
        <taxon>Haploviricotina</taxon>
        <taxon>Monjiviricetes</taxon>
        <taxon>Mononegavirales</taxon>
        <taxon>Paramyxoviridae</taxon>
        <taxon>Orthoparamyxovirinae</taxon>
        <taxon>Parajeilongvirus</taxon>
        <taxon>Parajeilongvirus erinacei</taxon>
        <taxon>Jeilongvirus erinacei</taxon>
    </lineage>
</organism>
<dbReference type="InterPro" id="IPR031812">
    <property type="entry name" value="C_Hendra"/>
</dbReference>
<dbReference type="RefSeq" id="YP_010801289.1">
    <property type="nucleotide sequence ID" value="NC_076951.1"/>
</dbReference>
<accession>A0A7D5HQS4</accession>
<dbReference type="KEGG" id="vg:80539980"/>
<proteinExistence type="predicted"/>